<evidence type="ECO:0000256" key="5">
    <source>
        <dbReference type="SAM" id="MobiDB-lite"/>
    </source>
</evidence>
<dbReference type="GO" id="GO:0008380">
    <property type="term" value="P:RNA splicing"/>
    <property type="evidence" value="ECO:0007669"/>
    <property type="project" value="UniProtKB-KW"/>
</dbReference>
<keyword evidence="8" id="KW-1185">Reference proteome</keyword>
<protein>
    <recommendedName>
        <fullName evidence="6">RRM domain-containing protein</fullName>
    </recommendedName>
</protein>
<dbReference type="Pfam" id="PF00076">
    <property type="entry name" value="RRM_1"/>
    <property type="match status" value="1"/>
</dbReference>
<dbReference type="SUPFAM" id="SSF54928">
    <property type="entry name" value="RNA-binding domain, RBD"/>
    <property type="match status" value="2"/>
</dbReference>
<evidence type="ECO:0000256" key="4">
    <source>
        <dbReference type="PROSITE-ProRule" id="PRU00176"/>
    </source>
</evidence>
<dbReference type="Gene3D" id="3.30.70.330">
    <property type="match status" value="4"/>
</dbReference>
<feature type="compositionally biased region" description="Basic and acidic residues" evidence="5">
    <location>
        <begin position="146"/>
        <end position="162"/>
    </location>
</feature>
<evidence type="ECO:0000256" key="3">
    <source>
        <dbReference type="ARBA" id="ARBA00023187"/>
    </source>
</evidence>
<dbReference type="FunFam" id="3.30.70.330:FF:000879">
    <property type="entry name" value="Splicing factor U2af large subunit A"/>
    <property type="match status" value="1"/>
</dbReference>
<dbReference type="PANTHER" id="PTHR23139">
    <property type="entry name" value="RNA-BINDING PROTEIN"/>
    <property type="match status" value="1"/>
</dbReference>
<evidence type="ECO:0000256" key="1">
    <source>
        <dbReference type="ARBA" id="ARBA00022664"/>
    </source>
</evidence>
<evidence type="ECO:0000313" key="8">
    <source>
        <dbReference type="Proteomes" id="UP000826271"/>
    </source>
</evidence>
<dbReference type="GO" id="GO:0003723">
    <property type="term" value="F:RNA binding"/>
    <property type="evidence" value="ECO:0007669"/>
    <property type="project" value="UniProtKB-UniRule"/>
</dbReference>
<reference evidence="7" key="1">
    <citation type="submission" date="2019-10" db="EMBL/GenBank/DDBJ databases">
        <authorList>
            <person name="Zhang R."/>
            <person name="Pan Y."/>
            <person name="Wang J."/>
            <person name="Ma R."/>
            <person name="Yu S."/>
        </authorList>
    </citation>
    <scope>NUCLEOTIDE SEQUENCE</scope>
    <source>
        <strain evidence="7">LA-IB0</strain>
        <tissue evidence="7">Leaf</tissue>
    </source>
</reference>
<feature type="compositionally biased region" description="Basic and acidic residues" evidence="5">
    <location>
        <begin position="215"/>
        <end position="290"/>
    </location>
</feature>
<dbReference type="EMBL" id="WHWC01000014">
    <property type="protein sequence ID" value="KAG8369893.1"/>
    <property type="molecule type" value="Genomic_DNA"/>
</dbReference>
<dbReference type="SMART" id="SM00360">
    <property type="entry name" value="RRM"/>
    <property type="match status" value="3"/>
</dbReference>
<evidence type="ECO:0000259" key="6">
    <source>
        <dbReference type="PROSITE" id="PS50102"/>
    </source>
</evidence>
<dbReference type="PROSITE" id="PS50102">
    <property type="entry name" value="RRM"/>
    <property type="match status" value="2"/>
</dbReference>
<name>A0AAV6WSJ0_9LAMI</name>
<dbReference type="AlphaFoldDB" id="A0AAV6WSJ0"/>
<feature type="compositionally biased region" description="Basic and acidic residues" evidence="5">
    <location>
        <begin position="89"/>
        <end position="101"/>
    </location>
</feature>
<dbReference type="InterPro" id="IPR000504">
    <property type="entry name" value="RRM_dom"/>
</dbReference>
<feature type="compositionally biased region" description="Basic and acidic residues" evidence="5">
    <location>
        <begin position="323"/>
        <end position="350"/>
    </location>
</feature>
<feature type="compositionally biased region" description="Basic residues" evidence="5">
    <location>
        <begin position="308"/>
        <end position="322"/>
    </location>
</feature>
<keyword evidence="1" id="KW-0507">mRNA processing</keyword>
<keyword evidence="3" id="KW-0508">mRNA splicing</keyword>
<feature type="compositionally biased region" description="Basic residues" evidence="5">
    <location>
        <begin position="1"/>
        <end position="10"/>
    </location>
</feature>
<feature type="compositionally biased region" description="Basic and acidic residues" evidence="5">
    <location>
        <begin position="171"/>
        <end position="208"/>
    </location>
</feature>
<feature type="compositionally biased region" description="Basic and acidic residues" evidence="5">
    <location>
        <begin position="392"/>
        <end position="406"/>
    </location>
</feature>
<feature type="region of interest" description="Disordered" evidence="5">
    <location>
        <begin position="72"/>
        <end position="406"/>
    </location>
</feature>
<keyword evidence="2 4" id="KW-0694">RNA-binding</keyword>
<comment type="caution">
    <text evidence="7">The sequence shown here is derived from an EMBL/GenBank/DDBJ whole genome shotgun (WGS) entry which is preliminary data.</text>
</comment>
<feature type="region of interest" description="Disordered" evidence="5">
    <location>
        <begin position="1"/>
        <end position="28"/>
    </location>
</feature>
<feature type="compositionally biased region" description="Basic and acidic residues" evidence="5">
    <location>
        <begin position="118"/>
        <end position="132"/>
    </location>
</feature>
<dbReference type="Proteomes" id="UP000826271">
    <property type="component" value="Unassembled WGS sequence"/>
</dbReference>
<evidence type="ECO:0000256" key="2">
    <source>
        <dbReference type="ARBA" id="ARBA00022884"/>
    </source>
</evidence>
<dbReference type="InterPro" id="IPR012677">
    <property type="entry name" value="Nucleotide-bd_a/b_plait_sf"/>
</dbReference>
<feature type="compositionally biased region" description="Polar residues" evidence="5">
    <location>
        <begin position="136"/>
        <end position="145"/>
    </location>
</feature>
<dbReference type="InterPro" id="IPR035979">
    <property type="entry name" value="RBD_domain_sf"/>
</dbReference>
<feature type="domain" description="RRM" evidence="6">
    <location>
        <begin position="475"/>
        <end position="558"/>
    </location>
</feature>
<evidence type="ECO:0000313" key="7">
    <source>
        <dbReference type="EMBL" id="KAG8369893.1"/>
    </source>
</evidence>
<accession>A0AAV6WSJ0</accession>
<feature type="domain" description="RRM" evidence="6">
    <location>
        <begin position="608"/>
        <end position="684"/>
    </location>
</feature>
<feature type="compositionally biased region" description="Polar residues" evidence="5">
    <location>
        <begin position="107"/>
        <end position="117"/>
    </location>
</feature>
<feature type="compositionally biased region" description="Basic and acidic residues" evidence="5">
    <location>
        <begin position="297"/>
        <end position="307"/>
    </location>
</feature>
<proteinExistence type="predicted"/>
<sequence>MTKTRRHKEKHGSYNEVSQDDFLEGTSARTRPFSYDDIMLNRKNRGDTATEVAFGPGEADVALAQHNIEKAYNSPDCHRQINKDSGSMDIRHSSKDPDKISSRRKGITNSSAKSSKLVQDKDEGSRNPDLKLKSIVTKNVNSNTVAERKYEKDRHSNRKRDVFLSVDSDYGSDKRRARDSIKNDRLSERGRGKSEKDRNQPFDEDRQVYRKRRTDGRLSSDSENEYKKRNARDVMQTDKLTDRGRDKSEKEKSYKRHTEEDKTRGRSTVKNHDSEKKGSELTRAYLEESKAKRKRSLSKDHDKERGRRSPSHSPKAHKHTSKDKREHGELSSHSTKDRSGREHSEVDKKRISSNGSSSHHRQNTGSSSGLGGYSPRKRKTDAAAKTPSPARRSPERKTAGWDLEPVEKESGIAGSTLSNLHTTSQNLSLDIKEIPSVTPVLPSMVKPIGSSHHTLSSQMHGIESVQLTQATRPMRRLYVENLPSSASEKDLLECINKYLMSSGVNYIQGTQPCISCIIHKEKGQALLEFLTPEYASAALSLDGIPFSGSNLKLRRPKDYTNITFLRYIVVINHVAGFQTVAIFMQTGLPDKLVVAVDSTSSIVEDSPHKIFVGGISNLISSDMLLEIARAFGPVKAYHYEFNADMNEPCAFLEYVDHSVTSKACAGINGIRLGGQVVTAVFATPDAVLENIPKPPFYGIPEHAKSLLEKPTTVLKLKNVLDPEGLLSLSESELEEILEDIRLECSRFGTVKSVDIVKPKKSFDAVQAHDVNNTNASTDNRSYTTDQLGGSLNEFVELDTSEPLATLNDLEMENNSQTVQDNDNNVSDNPMSIEICKPLSDDENISIKDPSSLEKSGGFTDELAKQQNASANELEINDNIAGSISAEVENKLDENDAKSVELDSEEKKELDEKCDKNDISADLDEVFEAGSVFVEYRRAEAACMAAHCLHGRSFDGRVVSVGYVGHDIYCTRFK</sequence>
<feature type="compositionally biased region" description="Polar residues" evidence="5">
    <location>
        <begin position="352"/>
        <end position="367"/>
    </location>
</feature>
<organism evidence="7 8">
    <name type="scientific">Buddleja alternifolia</name>
    <dbReference type="NCBI Taxonomy" id="168488"/>
    <lineage>
        <taxon>Eukaryota</taxon>
        <taxon>Viridiplantae</taxon>
        <taxon>Streptophyta</taxon>
        <taxon>Embryophyta</taxon>
        <taxon>Tracheophyta</taxon>
        <taxon>Spermatophyta</taxon>
        <taxon>Magnoliopsida</taxon>
        <taxon>eudicotyledons</taxon>
        <taxon>Gunneridae</taxon>
        <taxon>Pentapetalae</taxon>
        <taxon>asterids</taxon>
        <taxon>lamiids</taxon>
        <taxon>Lamiales</taxon>
        <taxon>Scrophulariaceae</taxon>
        <taxon>Buddlejeae</taxon>
        <taxon>Buddleja</taxon>
    </lineage>
</organism>
<gene>
    <name evidence="7" type="ORF">BUALT_Bualt14G0060800</name>
</gene>
<dbReference type="GO" id="GO:0006397">
    <property type="term" value="P:mRNA processing"/>
    <property type="evidence" value="ECO:0007669"/>
    <property type="project" value="UniProtKB-KW"/>
</dbReference>